<feature type="compositionally biased region" description="Basic and acidic residues" evidence="10">
    <location>
        <begin position="192"/>
        <end position="204"/>
    </location>
</feature>
<evidence type="ECO:0000256" key="2">
    <source>
        <dbReference type="ARBA" id="ARBA00008344"/>
    </source>
</evidence>
<proteinExistence type="inferred from homology"/>
<dbReference type="SMART" id="SM00176">
    <property type="entry name" value="RAN"/>
    <property type="match status" value="1"/>
</dbReference>
<dbReference type="GO" id="GO:0005886">
    <property type="term" value="C:plasma membrane"/>
    <property type="evidence" value="ECO:0007669"/>
    <property type="project" value="UniProtKB-SubCell"/>
</dbReference>
<dbReference type="FunFam" id="3.40.50.300:FF:000080">
    <property type="entry name" value="Ras-like GTPase Ras1"/>
    <property type="match status" value="1"/>
</dbReference>
<evidence type="ECO:0000256" key="7">
    <source>
        <dbReference type="ARBA" id="ARBA00023136"/>
    </source>
</evidence>
<feature type="compositionally biased region" description="Basic residues" evidence="10">
    <location>
        <begin position="205"/>
        <end position="215"/>
    </location>
</feature>
<keyword evidence="8" id="KW-0449">Lipoprotein</keyword>
<dbReference type="Pfam" id="PF00071">
    <property type="entry name" value="Ras"/>
    <property type="match status" value="1"/>
</dbReference>
<dbReference type="SUPFAM" id="SSF52540">
    <property type="entry name" value="P-loop containing nucleoside triphosphate hydrolases"/>
    <property type="match status" value="1"/>
</dbReference>
<dbReference type="GO" id="GO:0003924">
    <property type="term" value="F:GTPase activity"/>
    <property type="evidence" value="ECO:0007669"/>
    <property type="project" value="InterPro"/>
</dbReference>
<dbReference type="SMART" id="SM00173">
    <property type="entry name" value="RAS"/>
    <property type="match status" value="1"/>
</dbReference>
<protein>
    <submittedName>
        <fullName evidence="12">Ras-like protein 2</fullName>
    </submittedName>
</protein>
<name>A0A7I4Y8T0_HAECO</name>
<dbReference type="InterPro" id="IPR005225">
    <property type="entry name" value="Small_GTP-bd"/>
</dbReference>
<keyword evidence="6" id="KW-0342">GTP-binding</keyword>
<dbReference type="PRINTS" id="PR00449">
    <property type="entry name" value="RASTRNSFRMNG"/>
</dbReference>
<dbReference type="SMART" id="SM00175">
    <property type="entry name" value="RAB"/>
    <property type="match status" value="1"/>
</dbReference>
<evidence type="ECO:0000256" key="9">
    <source>
        <dbReference type="ARBA" id="ARBA00023289"/>
    </source>
</evidence>
<dbReference type="Proteomes" id="UP000025227">
    <property type="component" value="Unplaced"/>
</dbReference>
<comment type="subcellular location">
    <subcellularLocation>
        <location evidence="1">Cell membrane</location>
        <topology evidence="1">Lipid-anchor</topology>
    </subcellularLocation>
</comment>
<dbReference type="WBParaSite" id="HCON_00063910-00001">
    <property type="protein sequence ID" value="HCON_00063910-00001"/>
    <property type="gene ID" value="HCON_00063910"/>
</dbReference>
<dbReference type="InterPro" id="IPR001806">
    <property type="entry name" value="Small_GTPase"/>
</dbReference>
<dbReference type="AlphaFoldDB" id="A0A7I4Y8T0"/>
<dbReference type="InterPro" id="IPR027417">
    <property type="entry name" value="P-loop_NTPase"/>
</dbReference>
<accession>A0A7I4Y8T0</accession>
<comment type="similarity">
    <text evidence="2">Belongs to the small GTPase superfamily. Ras family.</text>
</comment>
<evidence type="ECO:0000256" key="3">
    <source>
        <dbReference type="ARBA" id="ARBA00022475"/>
    </source>
</evidence>
<reference evidence="12" key="1">
    <citation type="submission" date="2020-12" db="UniProtKB">
        <authorList>
            <consortium name="WormBaseParasite"/>
        </authorList>
    </citation>
    <scope>IDENTIFICATION</scope>
    <source>
        <strain evidence="12">MHco3</strain>
    </source>
</reference>
<dbReference type="PROSITE" id="PS51421">
    <property type="entry name" value="RAS"/>
    <property type="match status" value="1"/>
</dbReference>
<evidence type="ECO:0000256" key="1">
    <source>
        <dbReference type="ARBA" id="ARBA00004193"/>
    </source>
</evidence>
<dbReference type="PANTHER" id="PTHR24070">
    <property type="entry name" value="RAS, DI-RAS, AND RHEB FAMILY MEMBERS OF SMALL GTPASE SUPERFAMILY"/>
    <property type="match status" value="1"/>
</dbReference>
<dbReference type="GO" id="GO:0005525">
    <property type="term" value="F:GTP binding"/>
    <property type="evidence" value="ECO:0007669"/>
    <property type="project" value="UniProtKB-KW"/>
</dbReference>
<dbReference type="NCBIfam" id="TIGR00231">
    <property type="entry name" value="small_GTP"/>
    <property type="match status" value="1"/>
</dbReference>
<keyword evidence="7" id="KW-0472">Membrane</keyword>
<evidence type="ECO:0000313" key="11">
    <source>
        <dbReference type="Proteomes" id="UP000025227"/>
    </source>
</evidence>
<dbReference type="Gene3D" id="3.40.50.300">
    <property type="entry name" value="P-loop containing nucleotide triphosphate hydrolases"/>
    <property type="match status" value="1"/>
</dbReference>
<dbReference type="OrthoDB" id="5976022at2759"/>
<keyword evidence="9" id="KW-0636">Prenylation</keyword>
<evidence type="ECO:0000256" key="6">
    <source>
        <dbReference type="ARBA" id="ARBA00023134"/>
    </source>
</evidence>
<evidence type="ECO:0000313" key="12">
    <source>
        <dbReference type="WBParaSite" id="HCON_00063910-00001"/>
    </source>
</evidence>
<dbReference type="InterPro" id="IPR020849">
    <property type="entry name" value="Small_GTPase_Ras-type"/>
</dbReference>
<sequence length="215" mass="24288">MGGGRTGGGGTTVTCRTTNNPTVLRVVVVGGGGVGKSALTIQFIQQYFVQDYDPTIEDSYTKQCFVDEDLCKMEVLDTAGQEEFCTMREQYLRSGNGFLIVFAVTDRNSFEDVKRLHSMICRVKDRDDFPVLLVGNKADLENERHVTRSEAEELARSLNVPYVECSAKLRMNVDQAFHGVVRLVRKFQHDERTAPEDRRIESPAKTKKKKNCRIQ</sequence>
<evidence type="ECO:0000256" key="4">
    <source>
        <dbReference type="ARBA" id="ARBA00022481"/>
    </source>
</evidence>
<dbReference type="GO" id="GO:0007165">
    <property type="term" value="P:signal transduction"/>
    <property type="evidence" value="ECO:0007669"/>
    <property type="project" value="InterPro"/>
</dbReference>
<evidence type="ECO:0000256" key="8">
    <source>
        <dbReference type="ARBA" id="ARBA00023288"/>
    </source>
</evidence>
<organism evidence="11 12">
    <name type="scientific">Haemonchus contortus</name>
    <name type="common">Barber pole worm</name>
    <dbReference type="NCBI Taxonomy" id="6289"/>
    <lineage>
        <taxon>Eukaryota</taxon>
        <taxon>Metazoa</taxon>
        <taxon>Ecdysozoa</taxon>
        <taxon>Nematoda</taxon>
        <taxon>Chromadorea</taxon>
        <taxon>Rhabditida</taxon>
        <taxon>Rhabditina</taxon>
        <taxon>Rhabditomorpha</taxon>
        <taxon>Strongyloidea</taxon>
        <taxon>Trichostrongylidae</taxon>
        <taxon>Haemonchus</taxon>
    </lineage>
</organism>
<dbReference type="SMART" id="SM00174">
    <property type="entry name" value="RHO"/>
    <property type="match status" value="1"/>
</dbReference>
<feature type="region of interest" description="Disordered" evidence="10">
    <location>
        <begin position="192"/>
        <end position="215"/>
    </location>
</feature>
<keyword evidence="4" id="KW-0488">Methylation</keyword>
<keyword evidence="3" id="KW-1003">Cell membrane</keyword>
<evidence type="ECO:0000256" key="5">
    <source>
        <dbReference type="ARBA" id="ARBA00022741"/>
    </source>
</evidence>
<dbReference type="PROSITE" id="PS51419">
    <property type="entry name" value="RAB"/>
    <property type="match status" value="1"/>
</dbReference>
<keyword evidence="5" id="KW-0547">Nucleotide-binding</keyword>
<keyword evidence="11" id="KW-1185">Reference proteome</keyword>
<dbReference type="OMA" id="QHDERMP"/>
<evidence type="ECO:0000256" key="10">
    <source>
        <dbReference type="SAM" id="MobiDB-lite"/>
    </source>
</evidence>
<dbReference type="PROSITE" id="PS51420">
    <property type="entry name" value="RHO"/>
    <property type="match status" value="1"/>
</dbReference>